<reference evidence="1 2" key="1">
    <citation type="submission" date="2016-03" db="EMBL/GenBank/DDBJ databases">
        <title>Whole genome sequencing of Grifola frondosa 9006-11.</title>
        <authorList>
            <person name="Min B."/>
            <person name="Park H."/>
            <person name="Kim J.-G."/>
            <person name="Cho H."/>
            <person name="Oh Y.-L."/>
            <person name="Kong W.-S."/>
            <person name="Choi I.-G."/>
        </authorList>
    </citation>
    <scope>NUCLEOTIDE SEQUENCE [LARGE SCALE GENOMIC DNA]</scope>
    <source>
        <strain evidence="1 2">9006-11</strain>
    </source>
</reference>
<proteinExistence type="predicted"/>
<accession>A0A1C7MHD3</accession>
<comment type="caution">
    <text evidence="1">The sequence shown here is derived from an EMBL/GenBank/DDBJ whole genome shotgun (WGS) entry which is preliminary data.</text>
</comment>
<evidence type="ECO:0000313" key="2">
    <source>
        <dbReference type="Proteomes" id="UP000092993"/>
    </source>
</evidence>
<dbReference type="EMBL" id="LUGG01000003">
    <property type="protein sequence ID" value="OBZ76037.1"/>
    <property type="molecule type" value="Genomic_DNA"/>
</dbReference>
<dbReference type="Proteomes" id="UP000092993">
    <property type="component" value="Unassembled WGS sequence"/>
</dbReference>
<gene>
    <name evidence="1" type="ORF">A0H81_03085</name>
</gene>
<dbReference type="AlphaFoldDB" id="A0A1C7MHD3"/>
<name>A0A1C7MHD3_GRIFR</name>
<organism evidence="1 2">
    <name type="scientific">Grifola frondosa</name>
    <name type="common">Maitake</name>
    <name type="synonym">Polyporus frondosus</name>
    <dbReference type="NCBI Taxonomy" id="5627"/>
    <lineage>
        <taxon>Eukaryota</taxon>
        <taxon>Fungi</taxon>
        <taxon>Dikarya</taxon>
        <taxon>Basidiomycota</taxon>
        <taxon>Agaricomycotina</taxon>
        <taxon>Agaricomycetes</taxon>
        <taxon>Polyporales</taxon>
        <taxon>Grifolaceae</taxon>
        <taxon>Grifola</taxon>
    </lineage>
</organism>
<sequence>MAPKYQPAAIQLPDEFVLRLLDGNSYQTLQIENCFQDLRLKPHSSSRVMRVATRQHVDDILRPPKRTFRRIWTSRAQL</sequence>
<evidence type="ECO:0000313" key="1">
    <source>
        <dbReference type="EMBL" id="OBZ76037.1"/>
    </source>
</evidence>
<keyword evidence="2" id="KW-1185">Reference proteome</keyword>
<protein>
    <submittedName>
        <fullName evidence="1">Uncharacterized protein</fullName>
    </submittedName>
</protein>